<comment type="caution">
    <text evidence="2">The sequence shown here is derived from an EMBL/GenBank/DDBJ whole genome shotgun (WGS) entry which is preliminary data.</text>
</comment>
<dbReference type="Pfam" id="PF13568">
    <property type="entry name" value="OMP_b-brl_2"/>
    <property type="match status" value="1"/>
</dbReference>
<sequence length="231" mass="25777">MKHVLYLVCAIALSAPIFGQTEIGNRKVRLGFKLDPVFLNNLKPADDGIKKDGAKFGVSYGVMADFLFNDEKGAFATGLEIVHAGGNLKYEAGSNKGLRRNEATAANAAQYYDIKLQYIQIPLSLKLKTEEKNKFTWWGQFGTYTGFLIGSRTDIRYGNVSEDKVKANKYMVPLNMGLLLGAGGEYSIAEKTDLYFGLGFESGFTDVTRNKRWDDDKVTLKRWALRIGIFL</sequence>
<dbReference type="InterPro" id="IPR025665">
    <property type="entry name" value="Beta-barrel_OMP_2"/>
</dbReference>
<evidence type="ECO:0000313" key="3">
    <source>
        <dbReference type="Proteomes" id="UP001597511"/>
    </source>
</evidence>
<gene>
    <name evidence="2" type="ORF">ACFS6H_13025</name>
</gene>
<feature type="domain" description="Outer membrane protein beta-barrel" evidence="1">
    <location>
        <begin position="26"/>
        <end position="208"/>
    </location>
</feature>
<reference evidence="3" key="1">
    <citation type="journal article" date="2019" name="Int. J. Syst. Evol. Microbiol.">
        <title>The Global Catalogue of Microorganisms (GCM) 10K type strain sequencing project: providing services to taxonomists for standard genome sequencing and annotation.</title>
        <authorList>
            <consortium name="The Broad Institute Genomics Platform"/>
            <consortium name="The Broad Institute Genome Sequencing Center for Infectious Disease"/>
            <person name="Wu L."/>
            <person name="Ma J."/>
        </authorList>
    </citation>
    <scope>NUCLEOTIDE SEQUENCE [LARGE SCALE GENOMIC DNA]</scope>
    <source>
        <strain evidence="3">KCTC 23299</strain>
    </source>
</reference>
<evidence type="ECO:0000259" key="1">
    <source>
        <dbReference type="Pfam" id="PF13568"/>
    </source>
</evidence>
<dbReference type="EMBL" id="JBHUOZ010000003">
    <property type="protein sequence ID" value="MFD2920643.1"/>
    <property type="molecule type" value="Genomic_DNA"/>
</dbReference>
<proteinExistence type="predicted"/>
<accession>A0ABW6A8Y4</accession>
<protein>
    <submittedName>
        <fullName evidence="2">Porin family protein</fullName>
    </submittedName>
</protein>
<keyword evidence="3" id="KW-1185">Reference proteome</keyword>
<organism evidence="2 3">
    <name type="scientific">Terrimonas rubra</name>
    <dbReference type="NCBI Taxonomy" id="1035890"/>
    <lineage>
        <taxon>Bacteria</taxon>
        <taxon>Pseudomonadati</taxon>
        <taxon>Bacteroidota</taxon>
        <taxon>Chitinophagia</taxon>
        <taxon>Chitinophagales</taxon>
        <taxon>Chitinophagaceae</taxon>
        <taxon>Terrimonas</taxon>
    </lineage>
</organism>
<dbReference type="RefSeq" id="WP_386099396.1">
    <property type="nucleotide sequence ID" value="NZ_JBHUOZ010000003.1"/>
</dbReference>
<name>A0ABW6A8Y4_9BACT</name>
<dbReference type="Proteomes" id="UP001597511">
    <property type="component" value="Unassembled WGS sequence"/>
</dbReference>
<evidence type="ECO:0000313" key="2">
    <source>
        <dbReference type="EMBL" id="MFD2920643.1"/>
    </source>
</evidence>